<accession>A0ABW7ZJH2</accession>
<comment type="caution">
    <text evidence="3">The sequence shown here is derived from an EMBL/GenBank/DDBJ whole genome shotgun (WGS) entry which is preliminary data.</text>
</comment>
<evidence type="ECO:0000259" key="2">
    <source>
        <dbReference type="SMART" id="SM00418"/>
    </source>
</evidence>
<keyword evidence="4" id="KW-1185">Reference proteome</keyword>
<evidence type="ECO:0000313" key="4">
    <source>
        <dbReference type="Proteomes" id="UP001612812"/>
    </source>
</evidence>
<dbReference type="PANTHER" id="PTHR38600">
    <property type="entry name" value="TRANSCRIPTIONAL REGULATORY PROTEIN"/>
    <property type="match status" value="1"/>
</dbReference>
<dbReference type="Gene3D" id="1.10.10.10">
    <property type="entry name" value="Winged helix-like DNA-binding domain superfamily/Winged helix DNA-binding domain"/>
    <property type="match status" value="1"/>
</dbReference>
<dbReference type="InterPro" id="IPR006311">
    <property type="entry name" value="TAT_signal"/>
</dbReference>
<dbReference type="RefSeq" id="WP_396768906.1">
    <property type="nucleotide sequence ID" value="NZ_JBITLA010000003.1"/>
</dbReference>
<dbReference type="CDD" id="cd00090">
    <property type="entry name" value="HTH_ARSR"/>
    <property type="match status" value="1"/>
</dbReference>
<dbReference type="InterPro" id="IPR001845">
    <property type="entry name" value="HTH_ArsR_DNA-bd_dom"/>
</dbReference>
<dbReference type="InterPro" id="IPR036390">
    <property type="entry name" value="WH_DNA-bd_sf"/>
</dbReference>
<dbReference type="PROSITE" id="PS51318">
    <property type="entry name" value="TAT"/>
    <property type="match status" value="1"/>
</dbReference>
<feature type="region of interest" description="Disordered" evidence="1">
    <location>
        <begin position="1"/>
        <end position="23"/>
    </location>
</feature>
<dbReference type="EMBL" id="JBITLE010000003">
    <property type="protein sequence ID" value="MFI7263003.1"/>
    <property type="molecule type" value="Genomic_DNA"/>
</dbReference>
<dbReference type="InterPro" id="IPR011991">
    <property type="entry name" value="ArsR-like_HTH"/>
</dbReference>
<name>A0ABW7ZJH2_9ACTN</name>
<feature type="compositionally biased region" description="Low complexity" evidence="1">
    <location>
        <begin position="1"/>
        <end position="11"/>
    </location>
</feature>
<proteinExistence type="predicted"/>
<dbReference type="SMART" id="SM00418">
    <property type="entry name" value="HTH_ARSR"/>
    <property type="match status" value="1"/>
</dbReference>
<sequence>MTRPGRPLGAGSPPGGGGVDDTLWSAVGDPTRRRMLDLLLAQGGGTATGLSAQLPVTRQAVAKHLVVLDRAGLVHGVTVGREKQYRVSSAQLARAVSQLAQVGATWDRRLRRIKDLAEAIEEKAGQQAPDPGDK</sequence>
<protein>
    <submittedName>
        <fullName evidence="3">ArsR/SmtB family transcription factor</fullName>
    </submittedName>
</protein>
<organism evidence="3 4">
    <name type="scientific">Micromonospora maritima</name>
    <dbReference type="NCBI Taxonomy" id="986711"/>
    <lineage>
        <taxon>Bacteria</taxon>
        <taxon>Bacillati</taxon>
        <taxon>Actinomycetota</taxon>
        <taxon>Actinomycetes</taxon>
        <taxon>Micromonosporales</taxon>
        <taxon>Micromonosporaceae</taxon>
        <taxon>Micromonospora</taxon>
    </lineage>
</organism>
<evidence type="ECO:0000313" key="3">
    <source>
        <dbReference type="EMBL" id="MFI7263003.1"/>
    </source>
</evidence>
<dbReference type="PANTHER" id="PTHR38600:SF1">
    <property type="entry name" value="TRANSCRIPTIONAL REGULATORY PROTEIN"/>
    <property type="match status" value="1"/>
</dbReference>
<gene>
    <name evidence="3" type="ORF">ACIBP4_11960</name>
</gene>
<evidence type="ECO:0000256" key="1">
    <source>
        <dbReference type="SAM" id="MobiDB-lite"/>
    </source>
</evidence>
<dbReference type="Pfam" id="PF12840">
    <property type="entry name" value="HTH_20"/>
    <property type="match status" value="1"/>
</dbReference>
<feature type="domain" description="HTH arsR-type" evidence="2">
    <location>
        <begin position="22"/>
        <end position="101"/>
    </location>
</feature>
<dbReference type="Proteomes" id="UP001612812">
    <property type="component" value="Unassembled WGS sequence"/>
</dbReference>
<reference evidence="3 4" key="1">
    <citation type="submission" date="2024-10" db="EMBL/GenBank/DDBJ databases">
        <title>The Natural Products Discovery Center: Release of the First 8490 Sequenced Strains for Exploring Actinobacteria Biosynthetic Diversity.</title>
        <authorList>
            <person name="Kalkreuter E."/>
            <person name="Kautsar S.A."/>
            <person name="Yang D."/>
            <person name="Bader C.D."/>
            <person name="Teijaro C.N."/>
            <person name="Fluegel L."/>
            <person name="Davis C.M."/>
            <person name="Simpson J.R."/>
            <person name="Lauterbach L."/>
            <person name="Steele A.D."/>
            <person name="Gui C."/>
            <person name="Meng S."/>
            <person name="Li G."/>
            <person name="Viehrig K."/>
            <person name="Ye F."/>
            <person name="Su P."/>
            <person name="Kiefer A.F."/>
            <person name="Nichols A."/>
            <person name="Cepeda A.J."/>
            <person name="Yan W."/>
            <person name="Fan B."/>
            <person name="Jiang Y."/>
            <person name="Adhikari A."/>
            <person name="Zheng C.-J."/>
            <person name="Schuster L."/>
            <person name="Cowan T.M."/>
            <person name="Smanski M.J."/>
            <person name="Chevrette M.G."/>
            <person name="De Carvalho L.P.S."/>
            <person name="Shen B."/>
        </authorList>
    </citation>
    <scope>NUCLEOTIDE SEQUENCE [LARGE SCALE GENOMIC DNA]</scope>
    <source>
        <strain evidence="3 4">NPDC049845</strain>
    </source>
</reference>
<dbReference type="InterPro" id="IPR036388">
    <property type="entry name" value="WH-like_DNA-bd_sf"/>
</dbReference>
<dbReference type="SUPFAM" id="SSF46785">
    <property type="entry name" value="Winged helix' DNA-binding domain"/>
    <property type="match status" value="1"/>
</dbReference>